<dbReference type="OrthoDB" id="4714331at2"/>
<reference evidence="1 2" key="1">
    <citation type="submission" date="2019-03" db="EMBL/GenBank/DDBJ databases">
        <title>Genomic Encyclopedia of Archaeal and Bacterial Type Strains, Phase II (KMG-II): from individual species to whole genera.</title>
        <authorList>
            <person name="Goeker M."/>
        </authorList>
    </citation>
    <scope>NUCLEOTIDE SEQUENCE [LARGE SCALE GENOMIC DNA]</scope>
    <source>
        <strain evidence="1 2">DSM 22554</strain>
    </source>
</reference>
<sequence>MDRFEIARIKYKPDIIKVLLIAEAPPKSDSDRFFYFENVPEQDSLFLETMKVLYPIEISQLTTKEIRSNKRKFLLNFKQSGFYLIDSLERPFDVKYSSNQKVRLIERDQPNLLSKINSIIDENTKVILISATVFKADFQYLKQNNINVINKELIDFPGSGNQIKFREKMNIILTDYNIV</sequence>
<evidence type="ECO:0000313" key="2">
    <source>
        <dbReference type="Proteomes" id="UP000294616"/>
    </source>
</evidence>
<dbReference type="AlphaFoldDB" id="A0A4R1M789"/>
<evidence type="ECO:0000313" key="1">
    <source>
        <dbReference type="EMBL" id="TCK85553.1"/>
    </source>
</evidence>
<proteinExistence type="predicted"/>
<gene>
    <name evidence="1" type="ORF">C8N28_0864</name>
</gene>
<accession>A0A4R1M789</accession>
<comment type="caution">
    <text evidence="1">The sequence shown here is derived from an EMBL/GenBank/DDBJ whole genome shotgun (WGS) entry which is preliminary data.</text>
</comment>
<dbReference type="RefSeq" id="WP_132221843.1">
    <property type="nucleotide sequence ID" value="NZ_SMGO01000001.1"/>
</dbReference>
<organism evidence="1 2">
    <name type="scientific">Albibacterium bauzanense</name>
    <dbReference type="NCBI Taxonomy" id="653929"/>
    <lineage>
        <taxon>Bacteria</taxon>
        <taxon>Pseudomonadati</taxon>
        <taxon>Bacteroidota</taxon>
        <taxon>Sphingobacteriia</taxon>
        <taxon>Sphingobacteriales</taxon>
        <taxon>Sphingobacteriaceae</taxon>
        <taxon>Albibacterium</taxon>
    </lineage>
</organism>
<dbReference type="Proteomes" id="UP000294616">
    <property type="component" value="Unassembled WGS sequence"/>
</dbReference>
<dbReference type="EMBL" id="SMGO01000001">
    <property type="protein sequence ID" value="TCK85553.1"/>
    <property type="molecule type" value="Genomic_DNA"/>
</dbReference>
<keyword evidence="2" id="KW-1185">Reference proteome</keyword>
<name>A0A4R1M789_9SPHI</name>
<protein>
    <submittedName>
        <fullName evidence="1">Uncharacterized protein</fullName>
    </submittedName>
</protein>